<dbReference type="GO" id="GO:0005689">
    <property type="term" value="C:U12-type spliceosomal complex"/>
    <property type="evidence" value="ECO:0007669"/>
    <property type="project" value="TreeGrafter"/>
</dbReference>
<feature type="domain" description="RRM" evidence="8">
    <location>
        <begin position="428"/>
        <end position="511"/>
    </location>
</feature>
<evidence type="ECO:0000256" key="7">
    <source>
        <dbReference type="SAM" id="MobiDB-lite"/>
    </source>
</evidence>
<keyword evidence="3" id="KW-0677">Repeat</keyword>
<evidence type="ECO:0000256" key="1">
    <source>
        <dbReference type="ARBA" id="ARBA00004123"/>
    </source>
</evidence>
<evidence type="ECO:0000313" key="9">
    <source>
        <dbReference type="EMBL" id="KAK2159369.1"/>
    </source>
</evidence>
<dbReference type="InterPro" id="IPR000504">
    <property type="entry name" value="RRM_dom"/>
</dbReference>
<dbReference type="Pfam" id="PF00076">
    <property type="entry name" value="RRM_1"/>
    <property type="match status" value="2"/>
</dbReference>
<dbReference type="Gene3D" id="6.10.250.610">
    <property type="match status" value="1"/>
</dbReference>
<dbReference type="Gene3D" id="3.30.70.330">
    <property type="match status" value="2"/>
</dbReference>
<organism evidence="9 10">
    <name type="scientific">Paralvinella palmiformis</name>
    <dbReference type="NCBI Taxonomy" id="53620"/>
    <lineage>
        <taxon>Eukaryota</taxon>
        <taxon>Metazoa</taxon>
        <taxon>Spiralia</taxon>
        <taxon>Lophotrochozoa</taxon>
        <taxon>Annelida</taxon>
        <taxon>Polychaeta</taxon>
        <taxon>Sedentaria</taxon>
        <taxon>Canalipalpata</taxon>
        <taxon>Terebellida</taxon>
        <taxon>Terebelliformia</taxon>
        <taxon>Alvinellidae</taxon>
        <taxon>Paralvinella</taxon>
    </lineage>
</organism>
<dbReference type="PROSITE" id="PS50102">
    <property type="entry name" value="RRM"/>
    <property type="match status" value="2"/>
</dbReference>
<dbReference type="EMBL" id="JAODUP010000154">
    <property type="protein sequence ID" value="KAK2159369.1"/>
    <property type="molecule type" value="Genomic_DNA"/>
</dbReference>
<feature type="compositionally biased region" description="Acidic residues" evidence="7">
    <location>
        <begin position="213"/>
        <end position="225"/>
    </location>
</feature>
<dbReference type="SMART" id="SM00360">
    <property type="entry name" value="RRM"/>
    <property type="match status" value="2"/>
</dbReference>
<dbReference type="CDD" id="cd12239">
    <property type="entry name" value="RRM2_RBM40_like"/>
    <property type="match status" value="1"/>
</dbReference>
<evidence type="ECO:0000256" key="4">
    <source>
        <dbReference type="ARBA" id="ARBA00022884"/>
    </source>
</evidence>
<dbReference type="InterPro" id="IPR035979">
    <property type="entry name" value="RBD_domain_sf"/>
</dbReference>
<keyword evidence="4 6" id="KW-0694">RNA-binding</keyword>
<dbReference type="CDD" id="cd12238">
    <property type="entry name" value="RRM1_RBM40_like"/>
    <property type="match status" value="1"/>
</dbReference>
<name>A0AAD9N9T5_9ANNE</name>
<dbReference type="GO" id="GO:0030626">
    <property type="term" value="F:U12 snRNA binding"/>
    <property type="evidence" value="ECO:0007669"/>
    <property type="project" value="TreeGrafter"/>
</dbReference>
<dbReference type="PANTHER" id="PTHR16105:SF0">
    <property type="entry name" value="RNA-BINDING REGION-CONTAINING PROTEIN 3"/>
    <property type="match status" value="1"/>
</dbReference>
<dbReference type="PANTHER" id="PTHR16105">
    <property type="entry name" value="RNA-BINDING REGION-CONTAINING PROTEIN 3"/>
    <property type="match status" value="1"/>
</dbReference>
<dbReference type="Proteomes" id="UP001208570">
    <property type="component" value="Unassembled WGS sequence"/>
</dbReference>
<evidence type="ECO:0000256" key="5">
    <source>
        <dbReference type="ARBA" id="ARBA00023242"/>
    </source>
</evidence>
<evidence type="ECO:0000256" key="6">
    <source>
        <dbReference type="PROSITE-ProRule" id="PRU00176"/>
    </source>
</evidence>
<evidence type="ECO:0000256" key="2">
    <source>
        <dbReference type="ARBA" id="ARBA00020364"/>
    </source>
</evidence>
<comment type="subcellular location">
    <subcellularLocation>
        <location evidence="1">Nucleus</location>
    </subcellularLocation>
</comment>
<evidence type="ECO:0000256" key="3">
    <source>
        <dbReference type="ARBA" id="ARBA00022737"/>
    </source>
</evidence>
<keyword evidence="5" id="KW-0539">Nucleus</keyword>
<comment type="caution">
    <text evidence="9">The sequence shown here is derived from an EMBL/GenBank/DDBJ whole genome shotgun (WGS) entry which is preliminary data.</text>
</comment>
<dbReference type="FunFam" id="3.30.70.330:FF:000207">
    <property type="entry name" value="RNA-binding region (RNP1, RRM)-containing 3"/>
    <property type="match status" value="1"/>
</dbReference>
<sequence>MAADNTVLIVRHLPTELSTEDKEDLLKHFGAVRVRCFGNKGSMKHTGFAFFASHSDAVLAMERLHQMELLGTRLSVEFSNSQMRKYHPSIIGPTPNVDIKSSGVLQQKPPEEVTANSHKHKATEEINSISSRWGIEYPYNPRLRYLYPSPTVSILTNIANALASVPRFYVQVLHLMNKMNLPPPFGPITATPPIPEGAPPPLPPLPEGNSNDLLEESESELESDGETPKRVNLSYKRAVSERMKPRKRHKLQIQPPPIHTDKPSHQLVAKPEEVFEQPQAPPSKKIEFKLSTAIAESLQNISTNSSEMSGASQVVSNDTTTMSVSINQESVEGPKDLLSLLEQESGTTDQDIGKPESSLPHEEGAVSVGFGKMEPRVVTAKDSSESEEESWGVTDFISSRRLRKGRLSSSEARDLSVLKNYSRGEPTPRLYIKNLAKQTTEKDLHYVFGRYVNWDDELEKNMFDVRLMKEGRMKGQAFVTLPRERLAERALEETHTFVLHDKPMVVQFARSAKPKDTAVTK</sequence>
<dbReference type="InterPro" id="IPR012677">
    <property type="entry name" value="Nucleotide-bd_a/b_plait_sf"/>
</dbReference>
<evidence type="ECO:0000259" key="8">
    <source>
        <dbReference type="PROSITE" id="PS50102"/>
    </source>
</evidence>
<protein>
    <recommendedName>
        <fullName evidence="2">RNA-binding region-containing protein 3</fullName>
    </recommendedName>
</protein>
<dbReference type="GO" id="GO:0000398">
    <property type="term" value="P:mRNA splicing, via spliceosome"/>
    <property type="evidence" value="ECO:0007669"/>
    <property type="project" value="TreeGrafter"/>
</dbReference>
<dbReference type="InterPro" id="IPR034147">
    <property type="entry name" value="RBM40_RRM1"/>
</dbReference>
<gene>
    <name evidence="9" type="ORF">LSH36_154g07051</name>
</gene>
<dbReference type="InterPro" id="IPR045164">
    <property type="entry name" value="RBM41/RNPC3"/>
</dbReference>
<keyword evidence="10" id="KW-1185">Reference proteome</keyword>
<dbReference type="SUPFAM" id="SSF54928">
    <property type="entry name" value="RNA-binding domain, RBD"/>
    <property type="match status" value="2"/>
</dbReference>
<evidence type="ECO:0000313" key="10">
    <source>
        <dbReference type="Proteomes" id="UP001208570"/>
    </source>
</evidence>
<feature type="region of interest" description="Disordered" evidence="7">
    <location>
        <begin position="187"/>
        <end position="263"/>
    </location>
</feature>
<accession>A0AAD9N9T5</accession>
<feature type="domain" description="RRM" evidence="8">
    <location>
        <begin position="6"/>
        <end position="81"/>
    </location>
</feature>
<proteinExistence type="predicted"/>
<dbReference type="AlphaFoldDB" id="A0AAD9N9T5"/>
<dbReference type="GO" id="GO:0097157">
    <property type="term" value="F:pre-mRNA intronic binding"/>
    <property type="evidence" value="ECO:0007669"/>
    <property type="project" value="TreeGrafter"/>
</dbReference>
<reference evidence="9" key="1">
    <citation type="journal article" date="2023" name="Mol. Biol. Evol.">
        <title>Third-Generation Sequencing Reveals the Adaptive Role of the Epigenome in Three Deep-Sea Polychaetes.</title>
        <authorList>
            <person name="Perez M."/>
            <person name="Aroh O."/>
            <person name="Sun Y."/>
            <person name="Lan Y."/>
            <person name="Juniper S.K."/>
            <person name="Young C.R."/>
            <person name="Angers B."/>
            <person name="Qian P.Y."/>
        </authorList>
    </citation>
    <scope>NUCLEOTIDE SEQUENCE</scope>
    <source>
        <strain evidence="9">P08H-3</strain>
    </source>
</reference>
<feature type="compositionally biased region" description="Pro residues" evidence="7">
    <location>
        <begin position="187"/>
        <end position="206"/>
    </location>
</feature>